<dbReference type="Pfam" id="PF05523">
    <property type="entry name" value="FdtA"/>
    <property type="match status" value="1"/>
</dbReference>
<organism evidence="2 3">
    <name type="scientific">Candidatus Nealsonbacteria bacterium CG08_land_8_20_14_0_20_36_22</name>
    <dbReference type="NCBI Taxonomy" id="1974704"/>
    <lineage>
        <taxon>Bacteria</taxon>
        <taxon>Candidatus Nealsoniibacteriota</taxon>
    </lineage>
</organism>
<sequence length="168" mass="19884">MFYLKKNGLTLVLLIVYSRPLALCKKNTVKKKIKTKNSYFIELPVISEKNRGNLCFGEIKKQIPFDIKRFYYIFDVPPKTNRAQHAHKTTKQVLFCINALVRIKLDDGVNKDEIILSKPNEGIFLGEMLWTEVTNFQRDTILLVLASDFYKENDYIRDYKIFKEYFKK</sequence>
<dbReference type="InterPro" id="IPR011051">
    <property type="entry name" value="RmlC_Cupin_sf"/>
</dbReference>
<dbReference type="SUPFAM" id="SSF51182">
    <property type="entry name" value="RmlC-like cupins"/>
    <property type="match status" value="1"/>
</dbReference>
<comment type="caution">
    <text evidence="2">The sequence shown here is derived from an EMBL/GenBank/DDBJ whole genome shotgun (WGS) entry which is preliminary data.</text>
</comment>
<dbReference type="CDD" id="cd20292">
    <property type="entry name" value="cupin_QdtA-like"/>
    <property type="match status" value="1"/>
</dbReference>
<evidence type="ECO:0000313" key="2">
    <source>
        <dbReference type="EMBL" id="PIS40077.1"/>
    </source>
</evidence>
<accession>A0A2H0YNJ3</accession>
<reference evidence="3" key="1">
    <citation type="submission" date="2017-09" db="EMBL/GenBank/DDBJ databases">
        <title>Depth-based differentiation of microbial function through sediment-hosted aquifers and enrichment of novel symbionts in the deep terrestrial subsurface.</title>
        <authorList>
            <person name="Probst A.J."/>
            <person name="Ladd B."/>
            <person name="Jarett J.K."/>
            <person name="Geller-Mcgrath D.E."/>
            <person name="Sieber C.M.K."/>
            <person name="Emerson J.B."/>
            <person name="Anantharaman K."/>
            <person name="Thomas B.C."/>
            <person name="Malmstrom R."/>
            <person name="Stieglmeier M."/>
            <person name="Klingl A."/>
            <person name="Woyke T."/>
            <person name="Ryan C.M."/>
            <person name="Banfield J.F."/>
        </authorList>
    </citation>
    <scope>NUCLEOTIDE SEQUENCE [LARGE SCALE GENOMIC DNA]</scope>
</reference>
<name>A0A2H0YNJ3_9BACT</name>
<feature type="domain" description="Sugar 3,4-ketoisomerase QdtA cupin" evidence="1">
    <location>
        <begin position="37"/>
        <end position="166"/>
    </location>
</feature>
<dbReference type="InterPro" id="IPR014710">
    <property type="entry name" value="RmlC-like_jellyroll"/>
</dbReference>
<evidence type="ECO:0000313" key="3">
    <source>
        <dbReference type="Proteomes" id="UP000231472"/>
    </source>
</evidence>
<dbReference type="EMBL" id="PEYC01000032">
    <property type="protein sequence ID" value="PIS40077.1"/>
    <property type="molecule type" value="Genomic_DNA"/>
</dbReference>
<protein>
    <recommendedName>
        <fullName evidence="1">Sugar 3,4-ketoisomerase QdtA cupin domain-containing protein</fullName>
    </recommendedName>
</protein>
<dbReference type="Gene3D" id="2.60.120.10">
    <property type="entry name" value="Jelly Rolls"/>
    <property type="match status" value="1"/>
</dbReference>
<dbReference type="InterPro" id="IPR008894">
    <property type="entry name" value="QdtA_cupin_dom"/>
</dbReference>
<dbReference type="AlphaFoldDB" id="A0A2H0YNJ3"/>
<gene>
    <name evidence="2" type="ORF">COT32_01665</name>
</gene>
<dbReference type="Proteomes" id="UP000231472">
    <property type="component" value="Unassembled WGS sequence"/>
</dbReference>
<proteinExistence type="predicted"/>
<evidence type="ECO:0000259" key="1">
    <source>
        <dbReference type="Pfam" id="PF05523"/>
    </source>
</evidence>